<keyword evidence="3" id="KW-1185">Reference proteome</keyword>
<dbReference type="RefSeq" id="WP_343759328.1">
    <property type="nucleotide sequence ID" value="NZ_BAAACG010000006.1"/>
</dbReference>
<sequence>MRYIFLEDNYFGFKDSEVNNIEETDVEITEEIYNRFFREQSQGKEFTIKNINGSTFEEIFEKVIIEPVDPQKVEATPFEKLQQENEKLKKQMEETQQSMAEIMNLIAMQQGTPKQ</sequence>
<proteinExistence type="predicted"/>
<evidence type="ECO:0000313" key="2">
    <source>
        <dbReference type="EMBL" id="GAA0735476.1"/>
    </source>
</evidence>
<dbReference type="EMBL" id="BAAACG010000006">
    <property type="protein sequence ID" value="GAA0735476.1"/>
    <property type="molecule type" value="Genomic_DNA"/>
</dbReference>
<evidence type="ECO:0000256" key="1">
    <source>
        <dbReference type="SAM" id="Coils"/>
    </source>
</evidence>
<comment type="caution">
    <text evidence="2">The sequence shown here is derived from an EMBL/GenBank/DDBJ whole genome shotgun (WGS) entry which is preliminary data.</text>
</comment>
<organism evidence="2 3">
    <name type="scientific">Clostridium oceanicum</name>
    <dbReference type="NCBI Taxonomy" id="1543"/>
    <lineage>
        <taxon>Bacteria</taxon>
        <taxon>Bacillati</taxon>
        <taxon>Bacillota</taxon>
        <taxon>Clostridia</taxon>
        <taxon>Eubacteriales</taxon>
        <taxon>Clostridiaceae</taxon>
        <taxon>Clostridium</taxon>
    </lineage>
</organism>
<accession>A0ABN1JBZ6</accession>
<gene>
    <name evidence="2" type="ORF">GCM10008906_09240</name>
</gene>
<reference evidence="2 3" key="1">
    <citation type="journal article" date="2019" name="Int. J. Syst. Evol. Microbiol.">
        <title>The Global Catalogue of Microorganisms (GCM) 10K type strain sequencing project: providing services to taxonomists for standard genome sequencing and annotation.</title>
        <authorList>
            <consortium name="The Broad Institute Genomics Platform"/>
            <consortium name="The Broad Institute Genome Sequencing Center for Infectious Disease"/>
            <person name="Wu L."/>
            <person name="Ma J."/>
        </authorList>
    </citation>
    <scope>NUCLEOTIDE SEQUENCE [LARGE SCALE GENOMIC DNA]</scope>
    <source>
        <strain evidence="2 3">JCM 1407</strain>
    </source>
</reference>
<protein>
    <submittedName>
        <fullName evidence="2">Uncharacterized protein</fullName>
    </submittedName>
</protein>
<dbReference type="Proteomes" id="UP001501510">
    <property type="component" value="Unassembled WGS sequence"/>
</dbReference>
<feature type="coiled-coil region" evidence="1">
    <location>
        <begin position="78"/>
        <end position="105"/>
    </location>
</feature>
<name>A0ABN1JBZ6_9CLOT</name>
<keyword evidence="1" id="KW-0175">Coiled coil</keyword>
<evidence type="ECO:0000313" key="3">
    <source>
        <dbReference type="Proteomes" id="UP001501510"/>
    </source>
</evidence>